<dbReference type="SUPFAM" id="SSF55194">
    <property type="entry name" value="Ribosome recycling factor, RRF"/>
    <property type="match status" value="1"/>
</dbReference>
<dbReference type="InterPro" id="IPR023584">
    <property type="entry name" value="Ribosome_recyc_fac_dom"/>
</dbReference>
<proteinExistence type="inferred from homology"/>
<dbReference type="InterPro" id="IPR002661">
    <property type="entry name" value="Ribosome_recyc_fac"/>
</dbReference>
<dbReference type="AlphaFoldDB" id="A0A1F6EIJ4"/>
<dbReference type="InterPro" id="IPR036191">
    <property type="entry name" value="RRF_sf"/>
</dbReference>
<feature type="domain" description="Ribosome recycling factor" evidence="4">
    <location>
        <begin position="21"/>
        <end position="182"/>
    </location>
</feature>
<evidence type="ECO:0000313" key="5">
    <source>
        <dbReference type="EMBL" id="OGG73480.1"/>
    </source>
</evidence>
<dbReference type="PANTHER" id="PTHR20982:SF3">
    <property type="entry name" value="MITOCHONDRIAL RIBOSOME RECYCLING FACTOR PSEUDO 1"/>
    <property type="match status" value="1"/>
</dbReference>
<keyword evidence="2" id="KW-0648">Protein biosynthesis</keyword>
<gene>
    <name evidence="5" type="ORF">A3A34_01295</name>
</gene>
<dbReference type="EMBL" id="MFLU01000018">
    <property type="protein sequence ID" value="OGG73480.1"/>
    <property type="molecule type" value="Genomic_DNA"/>
</dbReference>
<comment type="caution">
    <text evidence="5">The sequence shown here is derived from an EMBL/GenBank/DDBJ whole genome shotgun (WGS) entry which is preliminary data.</text>
</comment>
<name>A0A1F6EIJ4_9BACT</name>
<dbReference type="Proteomes" id="UP000178587">
    <property type="component" value="Unassembled WGS sequence"/>
</dbReference>
<dbReference type="Gene3D" id="1.10.132.20">
    <property type="entry name" value="Ribosome-recycling factor"/>
    <property type="match status" value="1"/>
</dbReference>
<dbReference type="GO" id="GO:0006412">
    <property type="term" value="P:translation"/>
    <property type="evidence" value="ECO:0007669"/>
    <property type="project" value="UniProtKB-KW"/>
</dbReference>
<reference evidence="5 6" key="1">
    <citation type="journal article" date="2016" name="Nat. Commun.">
        <title>Thousands of microbial genomes shed light on interconnected biogeochemical processes in an aquifer system.</title>
        <authorList>
            <person name="Anantharaman K."/>
            <person name="Brown C.T."/>
            <person name="Hug L.A."/>
            <person name="Sharon I."/>
            <person name="Castelle C.J."/>
            <person name="Probst A.J."/>
            <person name="Thomas B.C."/>
            <person name="Singh A."/>
            <person name="Wilkins M.J."/>
            <person name="Karaoz U."/>
            <person name="Brodie E.L."/>
            <person name="Williams K.H."/>
            <person name="Hubbard S.S."/>
            <person name="Banfield J.F."/>
        </authorList>
    </citation>
    <scope>NUCLEOTIDE SEQUENCE [LARGE SCALE GENOMIC DNA]</scope>
</reference>
<feature type="coiled-coil region" evidence="3">
    <location>
        <begin position="114"/>
        <end position="177"/>
    </location>
</feature>
<dbReference type="NCBIfam" id="TIGR00496">
    <property type="entry name" value="frr"/>
    <property type="match status" value="1"/>
</dbReference>
<evidence type="ECO:0000259" key="4">
    <source>
        <dbReference type="Pfam" id="PF01765"/>
    </source>
</evidence>
<dbReference type="FunFam" id="3.30.1360.40:FF:000001">
    <property type="entry name" value="Ribosome-recycling factor"/>
    <property type="match status" value="1"/>
</dbReference>
<dbReference type="Pfam" id="PF01765">
    <property type="entry name" value="RRF"/>
    <property type="match status" value="1"/>
</dbReference>
<keyword evidence="3" id="KW-0175">Coiled coil</keyword>
<evidence type="ECO:0000256" key="2">
    <source>
        <dbReference type="ARBA" id="ARBA00022917"/>
    </source>
</evidence>
<dbReference type="PANTHER" id="PTHR20982">
    <property type="entry name" value="RIBOSOME RECYCLING FACTOR"/>
    <property type="match status" value="1"/>
</dbReference>
<evidence type="ECO:0000256" key="3">
    <source>
        <dbReference type="SAM" id="Coils"/>
    </source>
</evidence>
<evidence type="ECO:0000256" key="1">
    <source>
        <dbReference type="ARBA" id="ARBA00005912"/>
    </source>
</evidence>
<organism evidence="5 6">
    <name type="scientific">Candidatus Kaiserbacteria bacterium RIFCSPLOWO2_01_FULL_50_24</name>
    <dbReference type="NCBI Taxonomy" id="1798507"/>
    <lineage>
        <taxon>Bacteria</taxon>
        <taxon>Candidatus Kaiseribacteriota</taxon>
    </lineage>
</organism>
<dbReference type="Gene3D" id="3.30.1360.40">
    <property type="match status" value="1"/>
</dbReference>
<dbReference type="GO" id="GO:0043023">
    <property type="term" value="F:ribosomal large subunit binding"/>
    <property type="evidence" value="ECO:0007669"/>
    <property type="project" value="TreeGrafter"/>
</dbReference>
<accession>A0A1F6EIJ4</accession>
<sequence>MSDYDFKQFDGRLTAAREWLSREYSGIRTGRAATAVLDSVSVSAYGSVMSLKQVANIGVEDARTLRVQPFDSSLLKDVERGVSASNLGLGISSDGVVVRVTFPELTSERRAEFIKIAKGKLEEARATMRVARDEARKDIQEKERASELTEDDKFQLLEEVQKKADAMNEECGKMFEKKEKEMSA</sequence>
<evidence type="ECO:0000313" key="6">
    <source>
        <dbReference type="Proteomes" id="UP000178587"/>
    </source>
</evidence>
<dbReference type="STRING" id="1798507.A3A34_01295"/>
<comment type="similarity">
    <text evidence="1">Belongs to the RRF family.</text>
</comment>
<protein>
    <submittedName>
        <fullName evidence="5">Ribosome recycling factor</fullName>
    </submittedName>
</protein>